<name>A0A0S2FDB1_LYSAN</name>
<evidence type="ECO:0000313" key="1">
    <source>
        <dbReference type="EMBL" id="ALN81497.1"/>
    </source>
</evidence>
<dbReference type="STRING" id="84531.LA76x_3371"/>
<accession>A0A0S2FDB1</accession>
<dbReference type="PATRIC" id="fig|84531.8.peg.3385"/>
<dbReference type="Proteomes" id="UP000060787">
    <property type="component" value="Chromosome"/>
</dbReference>
<keyword evidence="2" id="KW-1185">Reference proteome</keyword>
<protein>
    <submittedName>
        <fullName evidence="1">Uncharacterized protein</fullName>
    </submittedName>
</protein>
<dbReference type="KEGG" id="lab:LA76x_3371"/>
<organism evidence="1 2">
    <name type="scientific">Lysobacter antibioticus</name>
    <dbReference type="NCBI Taxonomy" id="84531"/>
    <lineage>
        <taxon>Bacteria</taxon>
        <taxon>Pseudomonadati</taxon>
        <taxon>Pseudomonadota</taxon>
        <taxon>Gammaproteobacteria</taxon>
        <taxon>Lysobacterales</taxon>
        <taxon>Lysobacteraceae</taxon>
        <taxon>Lysobacter</taxon>
    </lineage>
</organism>
<gene>
    <name evidence="1" type="ORF">LA76x_3371</name>
</gene>
<reference evidence="1 2" key="1">
    <citation type="journal article" date="2015" name="BMC Genomics">
        <title>Comparative genomics and metabolic profiling of the genus Lysobacter.</title>
        <authorList>
            <person name="de Bruijn I."/>
            <person name="Cheng X."/>
            <person name="de Jager V."/>
            <person name="Exposito R.G."/>
            <person name="Watrous J."/>
            <person name="Patel N."/>
            <person name="Postma J."/>
            <person name="Dorrestein P.C."/>
            <person name="Kobayashi D."/>
            <person name="Raaijmakers J.M."/>
        </authorList>
    </citation>
    <scope>NUCLEOTIDE SEQUENCE [LARGE SCALE GENOMIC DNA]</scope>
    <source>
        <strain evidence="1 2">76</strain>
    </source>
</reference>
<proteinExistence type="predicted"/>
<dbReference type="AlphaFoldDB" id="A0A0S2FDB1"/>
<evidence type="ECO:0000313" key="2">
    <source>
        <dbReference type="Proteomes" id="UP000060787"/>
    </source>
</evidence>
<dbReference type="EMBL" id="CP011129">
    <property type="protein sequence ID" value="ALN81497.1"/>
    <property type="molecule type" value="Genomic_DNA"/>
</dbReference>
<sequence>MLAQAESQYTTGTGTPITASAKLDFQITIPKILFLRVGSGADYTTNTVVNQIAFVVPANQVGTGGLGIAATAASGDLNDGKVTAKLVGNNGTITLTSTTLGALSNGVAGDTISYSQIETTESVLSSGTALAHPTLADGATTTSTVAPGTGKLVNRDAVWTYKYKNAAVVAPGVYGGVNANNSRVTYTASMP</sequence>